<dbReference type="PANTHER" id="PTHR43214:SF41">
    <property type="entry name" value="NITRATE_NITRITE RESPONSE REGULATOR PROTEIN NARP"/>
    <property type="match status" value="1"/>
</dbReference>
<evidence type="ECO:0000256" key="4">
    <source>
        <dbReference type="ARBA" id="ARBA00023163"/>
    </source>
</evidence>
<dbReference type="KEGG" id="sat:SYN_01953"/>
<dbReference type="Pfam" id="PF00196">
    <property type="entry name" value="GerE"/>
    <property type="match status" value="1"/>
</dbReference>
<evidence type="ECO:0000313" key="9">
    <source>
        <dbReference type="Proteomes" id="UP000001933"/>
    </source>
</evidence>
<dbReference type="InterPro" id="IPR001789">
    <property type="entry name" value="Sig_transdc_resp-reg_receiver"/>
</dbReference>
<dbReference type="PRINTS" id="PR00038">
    <property type="entry name" value="HTHLUXR"/>
</dbReference>
<dbReference type="InterPro" id="IPR000792">
    <property type="entry name" value="Tscrpt_reg_LuxR_C"/>
</dbReference>
<dbReference type="HOGENOM" id="CLU_000445_90_1_7"/>
<dbReference type="SUPFAM" id="SSF46894">
    <property type="entry name" value="C-terminal effector domain of the bipartite response regulators"/>
    <property type="match status" value="1"/>
</dbReference>
<dbReference type="InterPro" id="IPR011006">
    <property type="entry name" value="CheY-like_superfamily"/>
</dbReference>
<reference evidence="8 9" key="1">
    <citation type="journal article" date="2007" name="Proc. Natl. Acad. Sci. U.S.A.">
        <title>The genome of Syntrophus aciditrophicus: life at the thermodynamic limit of microbial growth.</title>
        <authorList>
            <person name="McInerney M.J."/>
            <person name="Rohlin L."/>
            <person name="Mouttaki H."/>
            <person name="Kim U."/>
            <person name="Krupp R.S."/>
            <person name="Rios-Hernandez L."/>
            <person name="Sieber J."/>
            <person name="Struchtemeyer C.G."/>
            <person name="Bhattacharyya A."/>
            <person name="Campbell J.W."/>
            <person name="Gunsalus R.P."/>
        </authorList>
    </citation>
    <scope>NUCLEOTIDE SEQUENCE [LARGE SCALE GENOMIC DNA]</scope>
    <source>
        <strain evidence="8 9">SB</strain>
    </source>
</reference>
<dbReference type="GO" id="GO:0000160">
    <property type="term" value="P:phosphorelay signal transduction system"/>
    <property type="evidence" value="ECO:0007669"/>
    <property type="project" value="InterPro"/>
</dbReference>
<dbReference type="GO" id="GO:0006355">
    <property type="term" value="P:regulation of DNA-templated transcription"/>
    <property type="evidence" value="ECO:0007669"/>
    <property type="project" value="InterPro"/>
</dbReference>
<dbReference type="FunCoup" id="Q2LRF9">
    <property type="interactions" value="147"/>
</dbReference>
<accession>Q2LRF9</accession>
<dbReference type="CDD" id="cd17535">
    <property type="entry name" value="REC_NarL-like"/>
    <property type="match status" value="1"/>
</dbReference>
<dbReference type="STRING" id="56780.SYN_01953"/>
<evidence type="ECO:0000256" key="3">
    <source>
        <dbReference type="ARBA" id="ARBA00023125"/>
    </source>
</evidence>
<name>Q2LRF9_SYNAS</name>
<dbReference type="GO" id="GO:0003677">
    <property type="term" value="F:DNA binding"/>
    <property type="evidence" value="ECO:0007669"/>
    <property type="project" value="UniProtKB-KW"/>
</dbReference>
<dbReference type="OrthoDB" id="9780312at2"/>
<proteinExistence type="predicted"/>
<dbReference type="PROSITE" id="PS50043">
    <property type="entry name" value="HTH_LUXR_2"/>
    <property type="match status" value="1"/>
</dbReference>
<dbReference type="SUPFAM" id="SSF52172">
    <property type="entry name" value="CheY-like"/>
    <property type="match status" value="1"/>
</dbReference>
<dbReference type="AlphaFoldDB" id="Q2LRF9"/>
<dbReference type="PROSITE" id="PS00622">
    <property type="entry name" value="HTH_LUXR_1"/>
    <property type="match status" value="1"/>
</dbReference>
<organism evidence="8 9">
    <name type="scientific">Syntrophus aciditrophicus (strain SB)</name>
    <dbReference type="NCBI Taxonomy" id="56780"/>
    <lineage>
        <taxon>Bacteria</taxon>
        <taxon>Pseudomonadati</taxon>
        <taxon>Thermodesulfobacteriota</taxon>
        <taxon>Syntrophia</taxon>
        <taxon>Syntrophales</taxon>
        <taxon>Syntrophaceae</taxon>
        <taxon>Syntrophus</taxon>
    </lineage>
</organism>
<evidence type="ECO:0000259" key="7">
    <source>
        <dbReference type="PROSITE" id="PS50110"/>
    </source>
</evidence>
<dbReference type="Gene3D" id="3.40.50.2300">
    <property type="match status" value="1"/>
</dbReference>
<dbReference type="InterPro" id="IPR039420">
    <property type="entry name" value="WalR-like"/>
</dbReference>
<keyword evidence="9" id="KW-1185">Reference proteome</keyword>
<dbReference type="Pfam" id="PF00072">
    <property type="entry name" value="Response_reg"/>
    <property type="match status" value="1"/>
</dbReference>
<keyword evidence="3 8" id="KW-0238">DNA-binding</keyword>
<dbReference type="Proteomes" id="UP000001933">
    <property type="component" value="Chromosome"/>
</dbReference>
<evidence type="ECO:0000256" key="5">
    <source>
        <dbReference type="PROSITE-ProRule" id="PRU00169"/>
    </source>
</evidence>
<dbReference type="PROSITE" id="PS50110">
    <property type="entry name" value="RESPONSE_REGULATORY"/>
    <property type="match status" value="1"/>
</dbReference>
<dbReference type="SMART" id="SM00421">
    <property type="entry name" value="HTH_LUXR"/>
    <property type="match status" value="1"/>
</dbReference>
<dbReference type="CDD" id="cd06170">
    <property type="entry name" value="LuxR_C_like"/>
    <property type="match status" value="1"/>
</dbReference>
<dbReference type="InterPro" id="IPR016032">
    <property type="entry name" value="Sig_transdc_resp-reg_C-effctor"/>
</dbReference>
<feature type="modified residue" description="4-aspartylphosphate" evidence="5">
    <location>
        <position position="54"/>
    </location>
</feature>
<dbReference type="InParanoid" id="Q2LRF9"/>
<dbReference type="PANTHER" id="PTHR43214">
    <property type="entry name" value="TWO-COMPONENT RESPONSE REGULATOR"/>
    <property type="match status" value="1"/>
</dbReference>
<keyword evidence="2" id="KW-0805">Transcription regulation</keyword>
<evidence type="ECO:0000256" key="1">
    <source>
        <dbReference type="ARBA" id="ARBA00022553"/>
    </source>
</evidence>
<gene>
    <name evidence="8" type="ORF">SYN_01953</name>
</gene>
<evidence type="ECO:0000256" key="2">
    <source>
        <dbReference type="ARBA" id="ARBA00023015"/>
    </source>
</evidence>
<protein>
    <submittedName>
        <fullName evidence="8">Response regulator with a HTH DNA-binding domain</fullName>
    </submittedName>
</protein>
<evidence type="ECO:0000259" key="6">
    <source>
        <dbReference type="PROSITE" id="PS50043"/>
    </source>
</evidence>
<dbReference type="eggNOG" id="COG2197">
    <property type="taxonomic scope" value="Bacteria"/>
</dbReference>
<dbReference type="EMBL" id="CP000252">
    <property type="protein sequence ID" value="ABC76668.1"/>
    <property type="molecule type" value="Genomic_DNA"/>
</dbReference>
<keyword evidence="1 5" id="KW-0597">Phosphoprotein</keyword>
<feature type="domain" description="Response regulatory" evidence="7">
    <location>
        <begin position="3"/>
        <end position="119"/>
    </location>
</feature>
<dbReference type="InterPro" id="IPR058245">
    <property type="entry name" value="NreC/VraR/RcsB-like_REC"/>
</dbReference>
<sequence>MIKILIADDHTIVREGLKQIVGDVGDMMVADEAGNGQEALQKIREKDYDVVLLDISMPGRSGLEVLKDIRAERPKLPVLILSMHSEEQYAVRALRAGASGYLTKASAPDELIGAIRKVSRGRKYVTASLAEKLALELDADIRKPPHEILSDREYQVMLMLASGKTVTEIAEELCLSVKTISTYRSRILEKMNMKKNAELTLYAVQNHLVD</sequence>
<dbReference type="RefSeq" id="WP_011416701.1">
    <property type="nucleotide sequence ID" value="NC_007759.1"/>
</dbReference>
<evidence type="ECO:0000313" key="8">
    <source>
        <dbReference type="EMBL" id="ABC76668.1"/>
    </source>
</evidence>
<keyword evidence="4" id="KW-0804">Transcription</keyword>
<feature type="domain" description="HTH luxR-type" evidence="6">
    <location>
        <begin position="142"/>
        <end position="207"/>
    </location>
</feature>
<dbReference type="SMART" id="SM00448">
    <property type="entry name" value="REC"/>
    <property type="match status" value="1"/>
</dbReference>